<dbReference type="EMBL" id="BKCP01006071">
    <property type="protein sequence ID" value="GER41274.1"/>
    <property type="molecule type" value="Genomic_DNA"/>
</dbReference>
<feature type="compositionally biased region" description="Basic and acidic residues" evidence="1">
    <location>
        <begin position="1"/>
        <end position="10"/>
    </location>
</feature>
<name>A0A5A7Q8B0_STRAF</name>
<sequence length="162" mass="17883">MEASTKEVRDSSNQQGSGAASHQGSKCQPVRSLCIIESPVAHISEPYHDHEGVVSTVNNRRAIQPLNPEMEIISEQPSQDLEGLAKAKGKAAVIAESAPLVEKKMWKRTTTKERRLNRKEQGIIISDIKSVGGVRHHPDRRSRLPPSNPPPRLRPTGLPLRI</sequence>
<proteinExistence type="predicted"/>
<dbReference type="GO" id="GO:0016740">
    <property type="term" value="F:transferase activity"/>
    <property type="evidence" value="ECO:0007669"/>
    <property type="project" value="UniProtKB-KW"/>
</dbReference>
<feature type="region of interest" description="Disordered" evidence="1">
    <location>
        <begin position="131"/>
        <end position="162"/>
    </location>
</feature>
<feature type="region of interest" description="Disordered" evidence="1">
    <location>
        <begin position="1"/>
        <end position="28"/>
    </location>
</feature>
<protein>
    <submittedName>
        <fullName evidence="2">CDP-diacylglycerol-glycerol-3-phosphate3-phosphatidyltransferase</fullName>
    </submittedName>
</protein>
<reference evidence="3" key="1">
    <citation type="journal article" date="2019" name="Curr. Biol.">
        <title>Genome Sequence of Striga asiatica Provides Insight into the Evolution of Plant Parasitism.</title>
        <authorList>
            <person name="Yoshida S."/>
            <person name="Kim S."/>
            <person name="Wafula E.K."/>
            <person name="Tanskanen J."/>
            <person name="Kim Y.M."/>
            <person name="Honaas L."/>
            <person name="Yang Z."/>
            <person name="Spallek T."/>
            <person name="Conn C.E."/>
            <person name="Ichihashi Y."/>
            <person name="Cheong K."/>
            <person name="Cui S."/>
            <person name="Der J.P."/>
            <person name="Gundlach H."/>
            <person name="Jiao Y."/>
            <person name="Hori C."/>
            <person name="Ishida J.K."/>
            <person name="Kasahara H."/>
            <person name="Kiba T."/>
            <person name="Kim M.S."/>
            <person name="Koo N."/>
            <person name="Laohavisit A."/>
            <person name="Lee Y.H."/>
            <person name="Lumba S."/>
            <person name="McCourt P."/>
            <person name="Mortimer J.C."/>
            <person name="Mutuku J.M."/>
            <person name="Nomura T."/>
            <person name="Sasaki-Sekimoto Y."/>
            <person name="Seto Y."/>
            <person name="Wang Y."/>
            <person name="Wakatake T."/>
            <person name="Sakakibara H."/>
            <person name="Demura T."/>
            <person name="Yamaguchi S."/>
            <person name="Yoneyama K."/>
            <person name="Manabe R.I."/>
            <person name="Nelson D.C."/>
            <person name="Schulman A.H."/>
            <person name="Timko M.P."/>
            <person name="dePamphilis C.W."/>
            <person name="Choi D."/>
            <person name="Shirasu K."/>
        </authorList>
    </citation>
    <scope>NUCLEOTIDE SEQUENCE [LARGE SCALE GENOMIC DNA]</scope>
    <source>
        <strain evidence="3">cv. UVA1</strain>
    </source>
</reference>
<keyword evidence="3" id="KW-1185">Reference proteome</keyword>
<feature type="compositionally biased region" description="Polar residues" evidence="1">
    <location>
        <begin position="11"/>
        <end position="26"/>
    </location>
</feature>
<evidence type="ECO:0000313" key="2">
    <source>
        <dbReference type="EMBL" id="GER41274.1"/>
    </source>
</evidence>
<organism evidence="2 3">
    <name type="scientific">Striga asiatica</name>
    <name type="common">Asiatic witchweed</name>
    <name type="synonym">Buchnera asiatica</name>
    <dbReference type="NCBI Taxonomy" id="4170"/>
    <lineage>
        <taxon>Eukaryota</taxon>
        <taxon>Viridiplantae</taxon>
        <taxon>Streptophyta</taxon>
        <taxon>Embryophyta</taxon>
        <taxon>Tracheophyta</taxon>
        <taxon>Spermatophyta</taxon>
        <taxon>Magnoliopsida</taxon>
        <taxon>eudicotyledons</taxon>
        <taxon>Gunneridae</taxon>
        <taxon>Pentapetalae</taxon>
        <taxon>asterids</taxon>
        <taxon>lamiids</taxon>
        <taxon>Lamiales</taxon>
        <taxon>Orobanchaceae</taxon>
        <taxon>Buchnereae</taxon>
        <taxon>Striga</taxon>
    </lineage>
</organism>
<gene>
    <name evidence="2" type="ORF">STAS_17982</name>
</gene>
<evidence type="ECO:0000256" key="1">
    <source>
        <dbReference type="SAM" id="MobiDB-lite"/>
    </source>
</evidence>
<evidence type="ECO:0000313" key="3">
    <source>
        <dbReference type="Proteomes" id="UP000325081"/>
    </source>
</evidence>
<comment type="caution">
    <text evidence="2">The sequence shown here is derived from an EMBL/GenBank/DDBJ whole genome shotgun (WGS) entry which is preliminary data.</text>
</comment>
<keyword evidence="2" id="KW-0808">Transferase</keyword>
<dbReference type="Proteomes" id="UP000325081">
    <property type="component" value="Unassembled WGS sequence"/>
</dbReference>
<accession>A0A5A7Q8B0</accession>
<dbReference type="AlphaFoldDB" id="A0A5A7Q8B0"/>